<protein>
    <recommendedName>
        <fullName evidence="3">DUF1800 domain-containing protein</fullName>
    </recommendedName>
</protein>
<dbReference type="EMBL" id="CP002042">
    <property type="protein sequence ID" value="ADH64325.1"/>
    <property type="molecule type" value="Genomic_DNA"/>
</dbReference>
<reference evidence="1 2" key="1">
    <citation type="journal article" date="2010" name="Stand. Genomic Sci.">
        <title>Complete genome sequence of Meiothermus silvanus type strain (VI-R2).</title>
        <authorList>
            <person name="Sikorski J."/>
            <person name="Tindall B.J."/>
            <person name="Lowry S."/>
            <person name="Lucas S."/>
            <person name="Nolan M."/>
            <person name="Copeland A."/>
            <person name="Glavina Del Rio T."/>
            <person name="Tice H."/>
            <person name="Cheng J.F."/>
            <person name="Han C."/>
            <person name="Pitluck S."/>
            <person name="Liolios K."/>
            <person name="Ivanova N."/>
            <person name="Mavromatis K."/>
            <person name="Mikhailova N."/>
            <person name="Pati A."/>
            <person name="Goodwin L."/>
            <person name="Chen A."/>
            <person name="Palaniappan K."/>
            <person name="Land M."/>
            <person name="Hauser L."/>
            <person name="Chang Y.J."/>
            <person name="Jeffries C.D."/>
            <person name="Rohde M."/>
            <person name="Goker M."/>
            <person name="Woyke T."/>
            <person name="Bristow J."/>
            <person name="Eisen J.A."/>
            <person name="Markowitz V."/>
            <person name="Hugenholtz P."/>
            <person name="Kyrpides N.C."/>
            <person name="Klenk H.P."/>
            <person name="Lapidus A."/>
        </authorList>
    </citation>
    <scope>NUCLEOTIDE SEQUENCE [LARGE SCALE GENOMIC DNA]</scope>
    <source>
        <strain evidence="2">ATCC 700542 / DSM 9946 / VI-R2</strain>
    </source>
</reference>
<dbReference type="Pfam" id="PF08811">
    <property type="entry name" value="DUF1800"/>
    <property type="match status" value="1"/>
</dbReference>
<dbReference type="Proteomes" id="UP000001916">
    <property type="component" value="Chromosome"/>
</dbReference>
<accession>D7BAV1</accession>
<gene>
    <name evidence="1" type="ordered locus">Mesil_2472</name>
</gene>
<dbReference type="RefSeq" id="WP_013158867.1">
    <property type="nucleotide sequence ID" value="NC_014212.1"/>
</dbReference>
<sequence>MARPLSYQDATHLLRRAAARGRKEEAQKLAEMGLEAAVDSLLQDPVPAPPYRTAATTNEKGLQHREITQLWLSHWLTTPTPTAERLVLFWHGHLTSEFRETQGAQGIDFWNQFATFRQFGYGPYGELLKAIAKNPAMLLYLNNAESKKEHPNENWARELMELYTIGPGHYTEQDIRESARAFTGWTVRMPAGAPRGKDRDPNVGLEYVFNPRWHDPGIKTFMGRQIQSGEEVLEILINHPETYRFVGRKLLAFYLSPNPPQPLVEEAAKVFREGGTRELLRWLFTRDEFYAPENRSSIVKSPIEYLVGLHYAAGESKITLGQKDEEKTSARVVGALAAMGQIPFDPPNVKGWEGGMSWLAESPLLVRLNLISAFAGREKKLDLEVFMDGASGALSLVKPEAQLL</sequence>
<organism evidence="1 2">
    <name type="scientific">Allomeiothermus silvanus (strain ATCC 700542 / DSM 9946 / NBRC 106475 / NCIMB 13440 / VI-R2)</name>
    <name type="common">Thermus silvanus</name>
    <dbReference type="NCBI Taxonomy" id="526227"/>
    <lineage>
        <taxon>Bacteria</taxon>
        <taxon>Thermotogati</taxon>
        <taxon>Deinococcota</taxon>
        <taxon>Deinococci</taxon>
        <taxon>Thermales</taxon>
        <taxon>Thermaceae</taxon>
        <taxon>Allomeiothermus</taxon>
    </lineage>
</organism>
<proteinExistence type="predicted"/>
<name>D7BAV1_ALLS1</name>
<dbReference type="STRING" id="526227.Mesil_2472"/>
<keyword evidence="2" id="KW-1185">Reference proteome</keyword>
<dbReference type="HOGENOM" id="CLU_026001_1_0_0"/>
<dbReference type="eggNOG" id="COG5267">
    <property type="taxonomic scope" value="Bacteria"/>
</dbReference>
<evidence type="ECO:0000313" key="2">
    <source>
        <dbReference type="Proteomes" id="UP000001916"/>
    </source>
</evidence>
<dbReference type="AlphaFoldDB" id="D7BAV1"/>
<dbReference type="InterPro" id="IPR014917">
    <property type="entry name" value="DUF1800"/>
</dbReference>
<evidence type="ECO:0008006" key="3">
    <source>
        <dbReference type="Google" id="ProtNLM"/>
    </source>
</evidence>
<dbReference type="KEGG" id="msv:Mesil_2472"/>
<dbReference type="OrthoDB" id="9772295at2"/>
<evidence type="ECO:0000313" key="1">
    <source>
        <dbReference type="EMBL" id="ADH64325.1"/>
    </source>
</evidence>